<reference evidence="1" key="1">
    <citation type="submission" date="2009-02" db="EMBL/GenBank/DDBJ databases">
        <title>The Genome Sequence of Ajellomyces capsulatus strain G186AR.</title>
        <authorList>
            <consortium name="The Broad Institute Genome Sequencing Platform"/>
            <person name="Champion M."/>
            <person name="Cuomo C."/>
            <person name="Ma L.-J."/>
            <person name="Henn M.R."/>
            <person name="Sil A."/>
            <person name="Goldman B."/>
            <person name="Young S.K."/>
            <person name="Kodira C.D."/>
            <person name="Zeng Q."/>
            <person name="Koehrsen M."/>
            <person name="Alvarado L."/>
            <person name="Berlin A."/>
            <person name="Borenstein D."/>
            <person name="Chen Z."/>
            <person name="Engels R."/>
            <person name="Freedman E."/>
            <person name="Gellesch M."/>
            <person name="Goldberg J."/>
            <person name="Griggs A."/>
            <person name="Gujja S."/>
            <person name="Heiman D."/>
            <person name="Hepburn T."/>
            <person name="Howarth C."/>
            <person name="Jen D."/>
            <person name="Larson L."/>
            <person name="Lewis B."/>
            <person name="Mehta T."/>
            <person name="Park D."/>
            <person name="Pearson M."/>
            <person name="Roberts A."/>
            <person name="Saif S."/>
            <person name="Shea T."/>
            <person name="Shenoy N."/>
            <person name="Sisk P."/>
            <person name="Stolte C."/>
            <person name="Sykes S."/>
            <person name="Walk T."/>
            <person name="White J."/>
            <person name="Yandava C."/>
            <person name="Klein B."/>
            <person name="McEwen J.G."/>
            <person name="Puccia R."/>
            <person name="Goldman G.H."/>
            <person name="Felipe M.S."/>
            <person name="Nino-Vega G."/>
            <person name="San-Blas G."/>
            <person name="Taylor J."/>
            <person name="Mendoza L."/>
            <person name="Galagan J."/>
            <person name="Nusbaum C."/>
            <person name="Birren B."/>
        </authorList>
    </citation>
    <scope>NUCLEOTIDE SEQUENCE</scope>
    <source>
        <strain evidence="1">G186AR</strain>
    </source>
</reference>
<name>C0NRB1_AJECG</name>
<gene>
    <name evidence="1" type="ORF">HCBG_05541</name>
</gene>
<protein>
    <submittedName>
        <fullName evidence="1">Uncharacterized protein</fullName>
    </submittedName>
</protein>
<keyword evidence="2" id="KW-1185">Reference proteome</keyword>
<dbReference type="GeneID" id="69038557"/>
<evidence type="ECO:0000313" key="2">
    <source>
        <dbReference type="Proteomes" id="UP000001631"/>
    </source>
</evidence>
<dbReference type="RefSeq" id="XP_045286706.1">
    <property type="nucleotide sequence ID" value="XM_045432590.1"/>
</dbReference>
<dbReference type="Proteomes" id="UP000001631">
    <property type="component" value="Unassembled WGS sequence"/>
</dbReference>
<dbReference type="AlphaFoldDB" id="C0NRB1"/>
<accession>C0NRB1</accession>
<evidence type="ECO:0000313" key="1">
    <source>
        <dbReference type="EMBL" id="EEH06225.1"/>
    </source>
</evidence>
<organism evidence="1 2">
    <name type="scientific">Ajellomyces capsulatus (strain G186AR / H82 / ATCC MYA-2454 / RMSCC 2432)</name>
    <name type="common">Darling's disease fungus</name>
    <name type="synonym">Histoplasma capsulatum</name>
    <dbReference type="NCBI Taxonomy" id="447093"/>
    <lineage>
        <taxon>Eukaryota</taxon>
        <taxon>Fungi</taxon>
        <taxon>Dikarya</taxon>
        <taxon>Ascomycota</taxon>
        <taxon>Pezizomycotina</taxon>
        <taxon>Eurotiomycetes</taxon>
        <taxon>Eurotiomycetidae</taxon>
        <taxon>Onygenales</taxon>
        <taxon>Ajellomycetaceae</taxon>
        <taxon>Histoplasma</taxon>
    </lineage>
</organism>
<sequence length="130" mass="14213">MYATRNSLAVLAPAQAKLVTGTLESGTLKLLGSTNCAGWTDSWVPSSLIGWLNSGLLVSFDHMCENDLHGCGSVAMLFAQFISLPLLNLLHFTLVEEFRSAENGVRRKAIWSPDGKTKCRVGRNDEEMAR</sequence>
<dbReference type="InParanoid" id="C0NRB1"/>
<dbReference type="HOGENOM" id="CLU_1937525_0_0_1"/>
<proteinExistence type="predicted"/>
<dbReference type="EMBL" id="GG663369">
    <property type="protein sequence ID" value="EEH06225.1"/>
    <property type="molecule type" value="Genomic_DNA"/>
</dbReference>